<evidence type="ECO:0000313" key="2">
    <source>
        <dbReference type="Proteomes" id="UP000314294"/>
    </source>
</evidence>
<protein>
    <submittedName>
        <fullName evidence="1">Uncharacterized protein</fullName>
    </submittedName>
</protein>
<accession>A0A4Z2GJF4</accession>
<comment type="caution">
    <text evidence="1">The sequence shown here is derived from an EMBL/GenBank/DDBJ whole genome shotgun (WGS) entry which is preliminary data.</text>
</comment>
<evidence type="ECO:0000313" key="1">
    <source>
        <dbReference type="EMBL" id="TNN53360.1"/>
    </source>
</evidence>
<proteinExistence type="predicted"/>
<organism evidence="1 2">
    <name type="scientific">Liparis tanakae</name>
    <name type="common">Tanaka's snailfish</name>
    <dbReference type="NCBI Taxonomy" id="230148"/>
    <lineage>
        <taxon>Eukaryota</taxon>
        <taxon>Metazoa</taxon>
        <taxon>Chordata</taxon>
        <taxon>Craniata</taxon>
        <taxon>Vertebrata</taxon>
        <taxon>Euteleostomi</taxon>
        <taxon>Actinopterygii</taxon>
        <taxon>Neopterygii</taxon>
        <taxon>Teleostei</taxon>
        <taxon>Neoteleostei</taxon>
        <taxon>Acanthomorphata</taxon>
        <taxon>Eupercaria</taxon>
        <taxon>Perciformes</taxon>
        <taxon>Cottioidei</taxon>
        <taxon>Cottales</taxon>
        <taxon>Liparidae</taxon>
        <taxon>Liparis</taxon>
    </lineage>
</organism>
<name>A0A4Z2GJF4_9TELE</name>
<gene>
    <name evidence="1" type="ORF">EYF80_036427</name>
</gene>
<dbReference type="Proteomes" id="UP000314294">
    <property type="component" value="Unassembled WGS sequence"/>
</dbReference>
<dbReference type="EMBL" id="SRLO01000518">
    <property type="protein sequence ID" value="TNN53360.1"/>
    <property type="molecule type" value="Genomic_DNA"/>
</dbReference>
<reference evidence="1 2" key="1">
    <citation type="submission" date="2019-03" db="EMBL/GenBank/DDBJ databases">
        <title>First draft genome of Liparis tanakae, snailfish: a comprehensive survey of snailfish specific genes.</title>
        <authorList>
            <person name="Kim W."/>
            <person name="Song I."/>
            <person name="Jeong J.-H."/>
            <person name="Kim D."/>
            <person name="Kim S."/>
            <person name="Ryu S."/>
            <person name="Song J.Y."/>
            <person name="Lee S.K."/>
        </authorList>
    </citation>
    <scope>NUCLEOTIDE SEQUENCE [LARGE SCALE GENOMIC DNA]</scope>
    <source>
        <tissue evidence="1">Muscle</tissue>
    </source>
</reference>
<keyword evidence="2" id="KW-1185">Reference proteome</keyword>
<sequence length="203" mass="21892">MALSVSQRILSSRMSFLSCAGETRAHRQRRVVMRLPTLQPGKLGEVRIPGRPHGRFAPAYGVGTYGTAAPPCVFQGPKTKSLRVDASQVYRGSPVLPGLSRTQVPTVEGRFNSELLEKKAGAAPGEERLLRREYSLHVLSLRLAGAPPGKQSADTNGGPAAPLMSSTVRSDIRLNVTSSHMLRSRLFRCSPSFMGCGAEKEGH</sequence>
<dbReference type="AlphaFoldDB" id="A0A4Z2GJF4"/>